<keyword evidence="2" id="KW-1133">Transmembrane helix</keyword>
<name>A0A0F7SX90_PHARH</name>
<evidence type="ECO:0000256" key="1">
    <source>
        <dbReference type="SAM" id="MobiDB-lite"/>
    </source>
</evidence>
<protein>
    <submittedName>
        <fullName evidence="3">Putative trehalase</fullName>
    </submittedName>
</protein>
<dbReference type="InterPro" id="IPR029063">
    <property type="entry name" value="SAM-dependent_MTases_sf"/>
</dbReference>
<evidence type="ECO:0000313" key="3">
    <source>
        <dbReference type="EMBL" id="CED85304.1"/>
    </source>
</evidence>
<evidence type="ECO:0000256" key="2">
    <source>
        <dbReference type="SAM" id="Phobius"/>
    </source>
</evidence>
<keyword evidence="2" id="KW-0812">Transmembrane</keyword>
<dbReference type="AlphaFoldDB" id="A0A0F7SX90"/>
<dbReference type="Pfam" id="PF07942">
    <property type="entry name" value="CARME"/>
    <property type="match status" value="1"/>
</dbReference>
<organism evidence="3">
    <name type="scientific">Phaffia rhodozyma</name>
    <name type="common">Yeast</name>
    <name type="synonym">Xanthophyllomyces dendrorhous</name>
    <dbReference type="NCBI Taxonomy" id="264483"/>
    <lineage>
        <taxon>Eukaryota</taxon>
        <taxon>Fungi</taxon>
        <taxon>Dikarya</taxon>
        <taxon>Basidiomycota</taxon>
        <taxon>Agaricomycotina</taxon>
        <taxon>Tremellomycetes</taxon>
        <taxon>Cystofilobasidiales</taxon>
        <taxon>Mrakiaceae</taxon>
        <taxon>Phaffia</taxon>
    </lineage>
</organism>
<accession>A0A0F7SX90</accession>
<dbReference type="PANTHER" id="PTHR12303:SF13">
    <property type="match status" value="1"/>
</dbReference>
<keyword evidence="2" id="KW-0472">Membrane</keyword>
<feature type="region of interest" description="Disordered" evidence="1">
    <location>
        <begin position="1"/>
        <end position="21"/>
    </location>
</feature>
<dbReference type="GO" id="GO:0008757">
    <property type="term" value="F:S-adenosylmethionine-dependent methyltransferase activity"/>
    <property type="evidence" value="ECO:0007669"/>
    <property type="project" value="InterPro"/>
</dbReference>
<dbReference type="EMBL" id="LN483332">
    <property type="protein sequence ID" value="CED85304.1"/>
    <property type="molecule type" value="Genomic_DNA"/>
</dbReference>
<dbReference type="InterPro" id="IPR012901">
    <property type="entry name" value="CARME"/>
</dbReference>
<feature type="compositionally biased region" description="Low complexity" evidence="1">
    <location>
        <begin position="12"/>
        <end position="21"/>
    </location>
</feature>
<dbReference type="SMART" id="SM01296">
    <property type="entry name" value="N2227"/>
    <property type="match status" value="1"/>
</dbReference>
<dbReference type="PANTHER" id="PTHR12303">
    <property type="entry name" value="CARNOSINE N-METHYLTRANSFERASE"/>
    <property type="match status" value="1"/>
</dbReference>
<reference evidence="3" key="1">
    <citation type="submission" date="2014-08" db="EMBL/GenBank/DDBJ databases">
        <authorList>
            <person name="Sharma Rahul"/>
            <person name="Thines Marco"/>
        </authorList>
    </citation>
    <scope>NUCLEOTIDE SEQUENCE</scope>
</reference>
<dbReference type="CDD" id="cd02440">
    <property type="entry name" value="AdoMet_MTases"/>
    <property type="match status" value="1"/>
</dbReference>
<sequence length="433" mass="48431">MAANARPVSTRLASSPSQSPAPSAPSLVLLALLPIILSLLFLTFLALQNLLPRSFTLSLPFPFSLLIPQKLGGYSHKTSVESLHHTLTSLSAYRSSQQSSLSAKKRSFRTLGSTGKRYAQALGYQAKLEEITRASATNADLVDGLIGLGKRDFEGGWGWRKGAGGGRPEPGRVIEMLKHFVRDWSTEGVRERSALFTPILSQLEDLYPSMDNFERDNLRILVPGCGLGRLAYEISDLGFDVDANDYSYFIASRLIFKHTESINEHRIFPNIHSFSHHRTAQDMIREVRFPDVLPKPTLLSFQPGDFLELYRQPEVYDAVVTLFFIDTAQDIVGYLETIYRALKPGGYWINEGPLLWAGNPRMECSLDEVLHLARMIGFEQLDLRSVDSDYTGTLDGLFRYIYEAQYWVMIKPKLTLPDSDVVDPPSSSSSSSL</sequence>
<dbReference type="SUPFAM" id="SSF53335">
    <property type="entry name" value="S-adenosyl-L-methionine-dependent methyltransferases"/>
    <property type="match status" value="1"/>
</dbReference>
<feature type="transmembrane region" description="Helical" evidence="2">
    <location>
        <begin position="27"/>
        <end position="47"/>
    </location>
</feature>
<dbReference type="Gene3D" id="3.40.50.150">
    <property type="entry name" value="Vaccinia Virus protein VP39"/>
    <property type="match status" value="1"/>
</dbReference>
<proteinExistence type="predicted"/>